<keyword evidence="1" id="KW-0732">Signal</keyword>
<reference evidence="3" key="1">
    <citation type="journal article" date="2023" name="Comput. Struct. Biotechnol. J.">
        <title>Discovery of a novel marine Bacteroidetes with a rich repertoire of carbohydrate-active enzymes.</title>
        <authorList>
            <person name="Chen B."/>
            <person name="Liu G."/>
            <person name="Chen Q."/>
            <person name="Wang H."/>
            <person name="Liu L."/>
            <person name="Tang K."/>
        </authorList>
    </citation>
    <scope>NUCLEOTIDE SEQUENCE</scope>
    <source>
        <strain evidence="3">TK19036</strain>
    </source>
</reference>
<dbReference type="PANTHER" id="PTHR35563">
    <property type="entry name" value="BARREL METAL-DEPENDENT HYDROLASE, PUTATIVE (AFU_ORTHOLOGUE AFUA_1G16240)-RELATED"/>
    <property type="match status" value="1"/>
</dbReference>
<dbReference type="PANTHER" id="PTHR35563:SF2">
    <property type="entry name" value="BARREL METAL-DEPENDENT HYDROLASE, PUTATIVE (AFU_ORTHOLOGUE AFUA_1G16240)-RELATED"/>
    <property type="match status" value="1"/>
</dbReference>
<dbReference type="Gene3D" id="3.20.20.140">
    <property type="entry name" value="Metal-dependent hydrolases"/>
    <property type="match status" value="1"/>
</dbReference>
<name>A0AA49GR38_9BACT</name>
<gene>
    <name evidence="3" type="ORF">K4G66_09840</name>
</gene>
<evidence type="ECO:0000256" key="1">
    <source>
        <dbReference type="SAM" id="SignalP"/>
    </source>
</evidence>
<dbReference type="InterPro" id="IPR032466">
    <property type="entry name" value="Metal_Hydrolase"/>
</dbReference>
<dbReference type="SUPFAM" id="SSF51556">
    <property type="entry name" value="Metallo-dependent hydrolases"/>
    <property type="match status" value="1"/>
</dbReference>
<proteinExistence type="predicted"/>
<reference evidence="3" key="2">
    <citation type="journal article" date="2024" name="Antonie Van Leeuwenhoek">
        <title>Roseihalotalea indica gen. nov., sp. nov., a halophilic Bacteroidetes from mesopelagic Southwest Indian Ocean with higher carbohydrate metabolic potential.</title>
        <authorList>
            <person name="Chen B."/>
            <person name="Zhang M."/>
            <person name="Lin D."/>
            <person name="Ye J."/>
            <person name="Tang K."/>
        </authorList>
    </citation>
    <scope>NUCLEOTIDE SEQUENCE</scope>
    <source>
        <strain evidence="3">TK19036</strain>
    </source>
</reference>
<dbReference type="InterPro" id="IPR006680">
    <property type="entry name" value="Amidohydro-rel"/>
</dbReference>
<feature type="chain" id="PRO_5041374252" evidence="1">
    <location>
        <begin position="27"/>
        <end position="312"/>
    </location>
</feature>
<dbReference type="EMBL" id="CP120682">
    <property type="protein sequence ID" value="WKN39002.1"/>
    <property type="molecule type" value="Genomic_DNA"/>
</dbReference>
<evidence type="ECO:0000313" key="3">
    <source>
        <dbReference type="EMBL" id="WKN39002.1"/>
    </source>
</evidence>
<organism evidence="3">
    <name type="scientific">Roseihalotalea indica</name>
    <dbReference type="NCBI Taxonomy" id="2867963"/>
    <lineage>
        <taxon>Bacteria</taxon>
        <taxon>Pseudomonadati</taxon>
        <taxon>Bacteroidota</taxon>
        <taxon>Cytophagia</taxon>
        <taxon>Cytophagales</taxon>
        <taxon>Catalimonadaceae</taxon>
        <taxon>Roseihalotalea</taxon>
    </lineage>
</organism>
<protein>
    <submittedName>
        <fullName evidence="3">Amidohydrolase family protein</fullName>
    </submittedName>
</protein>
<evidence type="ECO:0000259" key="2">
    <source>
        <dbReference type="Pfam" id="PF04909"/>
    </source>
</evidence>
<dbReference type="AlphaFoldDB" id="A0AA49GR38"/>
<feature type="domain" description="Amidohydrolase-related" evidence="2">
    <location>
        <begin position="72"/>
        <end position="293"/>
    </location>
</feature>
<sequence>MVRRKFVQTMAAGAVGSLSFAAPGQAQTKMENMTQPVKNNAKAEKPVIEWNAHIFSPDVQRYPFHPQAAYQPDVSAQPADPLAAYLKHLDREGIDRAVIVHPEPYGDDHALILDCLKREPDRLRGTSLFYPKDPEVPQKLTNLIQQEPRIVATRFHAHRGKETYLDSFADTGVRALWKQAVDLNLIIELHIGPNYAQQAGEAIRAFPGCKVLIDHLAEPYMGTGVEFAHVLDLAELPNVYMKLSGLGYFAEDAPLYESARPFTRRVIEAFGPERMVWGSGTPGIVDAHMSGYSKADIARVKGENLQRLLDWE</sequence>
<dbReference type="InterPro" id="IPR052358">
    <property type="entry name" value="Aro_Compnd_Degr_Hydrolases"/>
</dbReference>
<dbReference type="GO" id="GO:0016787">
    <property type="term" value="F:hydrolase activity"/>
    <property type="evidence" value="ECO:0007669"/>
    <property type="project" value="InterPro"/>
</dbReference>
<accession>A0AA49GR38</accession>
<dbReference type="Pfam" id="PF04909">
    <property type="entry name" value="Amidohydro_2"/>
    <property type="match status" value="1"/>
</dbReference>
<feature type="signal peptide" evidence="1">
    <location>
        <begin position="1"/>
        <end position="26"/>
    </location>
</feature>